<dbReference type="InterPro" id="IPR023171">
    <property type="entry name" value="Na/H_antiporter_dom_sf"/>
</dbReference>
<keyword evidence="1" id="KW-1133">Transmembrane helix</keyword>
<gene>
    <name evidence="2" type="primary">nhaA_3</name>
    <name evidence="2" type="ORF">Enr13x_74540</name>
</gene>
<sequence>MTVFGFLLLKLTRGTAALPVNDETGERLTWGDVPVIGLLGAMGFTVALFVAEAAGGQDSLKLGALASFAYLGLAVVLGKLLRNSTSLDH</sequence>
<evidence type="ECO:0000313" key="3">
    <source>
        <dbReference type="Proteomes" id="UP000319004"/>
    </source>
</evidence>
<accession>A0A518I3A3</accession>
<feature type="transmembrane region" description="Helical" evidence="1">
    <location>
        <begin position="33"/>
        <end position="50"/>
    </location>
</feature>
<evidence type="ECO:0000313" key="2">
    <source>
        <dbReference type="EMBL" id="QDV47544.1"/>
    </source>
</evidence>
<keyword evidence="3" id="KW-1185">Reference proteome</keyword>
<reference evidence="2 3" key="1">
    <citation type="submission" date="2019-03" db="EMBL/GenBank/DDBJ databases">
        <title>Deep-cultivation of Planctomycetes and their phenomic and genomic characterization uncovers novel biology.</title>
        <authorList>
            <person name="Wiegand S."/>
            <person name="Jogler M."/>
            <person name="Boedeker C."/>
            <person name="Pinto D."/>
            <person name="Vollmers J."/>
            <person name="Rivas-Marin E."/>
            <person name="Kohn T."/>
            <person name="Peeters S.H."/>
            <person name="Heuer A."/>
            <person name="Rast P."/>
            <person name="Oberbeckmann S."/>
            <person name="Bunk B."/>
            <person name="Jeske O."/>
            <person name="Meyerdierks A."/>
            <person name="Storesund J.E."/>
            <person name="Kallscheuer N."/>
            <person name="Luecker S."/>
            <person name="Lage O.M."/>
            <person name="Pohl T."/>
            <person name="Merkel B.J."/>
            <person name="Hornburger P."/>
            <person name="Mueller R.-W."/>
            <person name="Bruemmer F."/>
            <person name="Labrenz M."/>
            <person name="Spormann A.M."/>
            <person name="Op den Camp H."/>
            <person name="Overmann J."/>
            <person name="Amann R."/>
            <person name="Jetten M.S.M."/>
            <person name="Mascher T."/>
            <person name="Medema M.H."/>
            <person name="Devos D.P."/>
            <person name="Kaster A.-K."/>
            <person name="Ovreas L."/>
            <person name="Rohde M."/>
            <person name="Galperin M.Y."/>
            <person name="Jogler C."/>
        </authorList>
    </citation>
    <scope>NUCLEOTIDE SEQUENCE [LARGE SCALE GENOMIC DNA]</scope>
    <source>
        <strain evidence="2 3">Enr13</strain>
    </source>
</reference>
<keyword evidence="1" id="KW-0472">Membrane</keyword>
<feature type="transmembrane region" description="Helical" evidence="1">
    <location>
        <begin position="62"/>
        <end position="81"/>
    </location>
</feature>
<dbReference type="AlphaFoldDB" id="A0A518I3A3"/>
<dbReference type="Gene3D" id="1.20.1530.10">
    <property type="entry name" value="Na+/H+ antiporter like domain"/>
    <property type="match status" value="1"/>
</dbReference>
<name>A0A518I3A3_9BACT</name>
<evidence type="ECO:0000256" key="1">
    <source>
        <dbReference type="SAM" id="Phobius"/>
    </source>
</evidence>
<dbReference type="Proteomes" id="UP000319004">
    <property type="component" value="Chromosome"/>
</dbReference>
<dbReference type="EMBL" id="CP037423">
    <property type="protein sequence ID" value="QDV47544.1"/>
    <property type="molecule type" value="Genomic_DNA"/>
</dbReference>
<keyword evidence="1" id="KW-0812">Transmembrane</keyword>
<dbReference type="KEGG" id="snep:Enr13x_74540"/>
<organism evidence="2 3">
    <name type="scientific">Stieleria neptunia</name>
    <dbReference type="NCBI Taxonomy" id="2527979"/>
    <lineage>
        <taxon>Bacteria</taxon>
        <taxon>Pseudomonadati</taxon>
        <taxon>Planctomycetota</taxon>
        <taxon>Planctomycetia</taxon>
        <taxon>Pirellulales</taxon>
        <taxon>Pirellulaceae</taxon>
        <taxon>Stieleria</taxon>
    </lineage>
</organism>
<proteinExistence type="predicted"/>
<protein>
    <submittedName>
        <fullName evidence="2">Na(+)/H(+) antiporter NhaA</fullName>
    </submittedName>
</protein>